<dbReference type="PANTHER" id="PTHR37984:SF5">
    <property type="entry name" value="PROTEIN NYNRIN-LIKE"/>
    <property type="match status" value="1"/>
</dbReference>
<reference evidence="3 4" key="1">
    <citation type="submission" date="2015-09" db="EMBL/GenBank/DDBJ databases">
        <title>Draft genome of the parasitic nematode Teladorsagia circumcincta isolate WARC Sus (inbred).</title>
        <authorList>
            <person name="Mitreva M."/>
        </authorList>
    </citation>
    <scope>NUCLEOTIDE SEQUENCE [LARGE SCALE GENOMIC DNA]</scope>
    <source>
        <strain evidence="3 4">S</strain>
    </source>
</reference>
<dbReference type="Pfam" id="PF00665">
    <property type="entry name" value="rve"/>
    <property type="match status" value="1"/>
</dbReference>
<evidence type="ECO:0000256" key="1">
    <source>
        <dbReference type="ARBA" id="ARBA00012493"/>
    </source>
</evidence>
<dbReference type="GO" id="GO:0015074">
    <property type="term" value="P:DNA integration"/>
    <property type="evidence" value="ECO:0007669"/>
    <property type="project" value="InterPro"/>
</dbReference>
<evidence type="ECO:0000313" key="4">
    <source>
        <dbReference type="Proteomes" id="UP000230423"/>
    </source>
</evidence>
<protein>
    <recommendedName>
        <fullName evidence="1">RNA-directed DNA polymerase</fullName>
        <ecNumber evidence="1">2.7.7.49</ecNumber>
    </recommendedName>
</protein>
<dbReference type="GO" id="GO:0003964">
    <property type="term" value="F:RNA-directed DNA polymerase activity"/>
    <property type="evidence" value="ECO:0007669"/>
    <property type="project" value="UniProtKB-EC"/>
</dbReference>
<dbReference type="EMBL" id="KZ346769">
    <property type="protein sequence ID" value="PIO69141.1"/>
    <property type="molecule type" value="Genomic_DNA"/>
</dbReference>
<dbReference type="Gene3D" id="3.30.420.10">
    <property type="entry name" value="Ribonuclease H-like superfamily/Ribonuclease H"/>
    <property type="match status" value="1"/>
</dbReference>
<gene>
    <name evidence="3" type="ORF">TELCIR_09050</name>
</gene>
<feature type="domain" description="Integrase catalytic" evidence="2">
    <location>
        <begin position="73"/>
        <end position="197"/>
    </location>
</feature>
<accession>A0A2G9UFY1</accession>
<dbReference type="InterPro" id="IPR041588">
    <property type="entry name" value="Integrase_H2C2"/>
</dbReference>
<dbReference type="OrthoDB" id="94652at2759"/>
<organism evidence="3 4">
    <name type="scientific">Teladorsagia circumcincta</name>
    <name type="common">Brown stomach worm</name>
    <name type="synonym">Ostertagia circumcincta</name>
    <dbReference type="NCBI Taxonomy" id="45464"/>
    <lineage>
        <taxon>Eukaryota</taxon>
        <taxon>Metazoa</taxon>
        <taxon>Ecdysozoa</taxon>
        <taxon>Nematoda</taxon>
        <taxon>Chromadorea</taxon>
        <taxon>Rhabditida</taxon>
        <taxon>Rhabditina</taxon>
        <taxon>Rhabditomorpha</taxon>
        <taxon>Strongyloidea</taxon>
        <taxon>Trichostrongylidae</taxon>
        <taxon>Teladorsagia</taxon>
    </lineage>
</organism>
<evidence type="ECO:0000259" key="2">
    <source>
        <dbReference type="PROSITE" id="PS50994"/>
    </source>
</evidence>
<dbReference type="GO" id="GO:0003676">
    <property type="term" value="F:nucleic acid binding"/>
    <property type="evidence" value="ECO:0007669"/>
    <property type="project" value="InterPro"/>
</dbReference>
<dbReference type="SUPFAM" id="SSF53098">
    <property type="entry name" value="Ribonuclease H-like"/>
    <property type="match status" value="1"/>
</dbReference>
<dbReference type="InterPro" id="IPR050951">
    <property type="entry name" value="Retrovirus_Pol_polyprotein"/>
</dbReference>
<dbReference type="Proteomes" id="UP000230423">
    <property type="component" value="Unassembled WGS sequence"/>
</dbReference>
<dbReference type="AlphaFoldDB" id="A0A2G9UFY1"/>
<dbReference type="InterPro" id="IPR036397">
    <property type="entry name" value="RNaseH_sf"/>
</dbReference>
<dbReference type="Pfam" id="PF17921">
    <property type="entry name" value="Integrase_H2C2"/>
    <property type="match status" value="1"/>
</dbReference>
<dbReference type="InterPro" id="IPR001584">
    <property type="entry name" value="Integrase_cat-core"/>
</dbReference>
<dbReference type="PANTHER" id="PTHR37984">
    <property type="entry name" value="PROTEIN CBG26694"/>
    <property type="match status" value="1"/>
</dbReference>
<dbReference type="EC" id="2.7.7.49" evidence="1"/>
<proteinExistence type="predicted"/>
<keyword evidence="4" id="KW-1185">Reference proteome</keyword>
<dbReference type="PROSITE" id="PS50994">
    <property type="entry name" value="INTEGRASE"/>
    <property type="match status" value="1"/>
</dbReference>
<dbReference type="InterPro" id="IPR012337">
    <property type="entry name" value="RNaseH-like_sf"/>
</dbReference>
<sequence>MADRAVIPGPLRPRVLRQLHNRHPGMVRMKALARSYAYWPGIDQDIENAVRRCIRCSAVAKLPVKTTLASWSRPDAPWMRIHVDYAGPYEGTYFLVVVDAFSRWPENFNTNSTTTDATIALLQKTFARYGFPRTLVSDNGTHFASDEFRRFCTNHGIHHIFFPPYHPQSNGQTERFADTFKRALSKLKGEGILSENL</sequence>
<name>A0A2G9UFY1_TELCI</name>
<dbReference type="Gene3D" id="1.10.340.70">
    <property type="match status" value="1"/>
</dbReference>
<evidence type="ECO:0000313" key="3">
    <source>
        <dbReference type="EMBL" id="PIO69141.1"/>
    </source>
</evidence>